<reference evidence="1" key="1">
    <citation type="submission" date="2018-05" db="EMBL/GenBank/DDBJ databases">
        <authorList>
            <person name="Lanie J.A."/>
            <person name="Ng W.-L."/>
            <person name="Kazmierczak K.M."/>
            <person name="Andrzejewski T.M."/>
            <person name="Davidsen T.M."/>
            <person name="Wayne K.J."/>
            <person name="Tettelin H."/>
            <person name="Glass J.I."/>
            <person name="Rusch D."/>
            <person name="Podicherti R."/>
            <person name="Tsui H.-C.T."/>
            <person name="Winkler M.E."/>
        </authorList>
    </citation>
    <scope>NUCLEOTIDE SEQUENCE</scope>
</reference>
<sequence length="106" mass="11428">MSSSVVMMTTVSADTTGDKIQADGYYGYADGLHTVAIYTTAYSGLVSIQATLANTPVEADWFDLFEFNLTADTNVRGSTITGNYVYLRAKVTNRVAGSVDKILLKI</sequence>
<name>A0A382BXP3_9ZZZZ</name>
<protein>
    <submittedName>
        <fullName evidence="1">Uncharacterized protein</fullName>
    </submittedName>
</protein>
<proteinExistence type="predicted"/>
<gene>
    <name evidence="1" type="ORF">METZ01_LOCUS170687</name>
</gene>
<accession>A0A382BXP3</accession>
<dbReference type="AlphaFoldDB" id="A0A382BXP3"/>
<evidence type="ECO:0000313" key="1">
    <source>
        <dbReference type="EMBL" id="SVB17833.1"/>
    </source>
</evidence>
<dbReference type="EMBL" id="UINC01031571">
    <property type="protein sequence ID" value="SVB17833.1"/>
    <property type="molecule type" value="Genomic_DNA"/>
</dbReference>
<organism evidence="1">
    <name type="scientific">marine metagenome</name>
    <dbReference type="NCBI Taxonomy" id="408172"/>
    <lineage>
        <taxon>unclassified sequences</taxon>
        <taxon>metagenomes</taxon>
        <taxon>ecological metagenomes</taxon>
    </lineage>
</organism>